<feature type="compositionally biased region" description="Basic residues" evidence="1">
    <location>
        <begin position="66"/>
        <end position="77"/>
    </location>
</feature>
<proteinExistence type="predicted"/>
<comment type="caution">
    <text evidence="2">The sequence shown here is derived from an EMBL/GenBank/DDBJ whole genome shotgun (WGS) entry which is preliminary data.</text>
</comment>
<gene>
    <name evidence="2" type="ORF">G2W53_040286</name>
</gene>
<keyword evidence="3" id="KW-1185">Reference proteome</keyword>
<accession>A0A834SSH4</accession>
<organism evidence="2 3">
    <name type="scientific">Senna tora</name>
    <dbReference type="NCBI Taxonomy" id="362788"/>
    <lineage>
        <taxon>Eukaryota</taxon>
        <taxon>Viridiplantae</taxon>
        <taxon>Streptophyta</taxon>
        <taxon>Embryophyta</taxon>
        <taxon>Tracheophyta</taxon>
        <taxon>Spermatophyta</taxon>
        <taxon>Magnoliopsida</taxon>
        <taxon>eudicotyledons</taxon>
        <taxon>Gunneridae</taxon>
        <taxon>Pentapetalae</taxon>
        <taxon>rosids</taxon>
        <taxon>fabids</taxon>
        <taxon>Fabales</taxon>
        <taxon>Fabaceae</taxon>
        <taxon>Caesalpinioideae</taxon>
        <taxon>Cassia clade</taxon>
        <taxon>Senna</taxon>
    </lineage>
</organism>
<protein>
    <submittedName>
        <fullName evidence="2">Uncharacterized protein</fullName>
    </submittedName>
</protein>
<dbReference type="AlphaFoldDB" id="A0A834SSH4"/>
<sequence>MGKNIYVQRIENMEYIEQRPRTEATNRGIENIKTFMLLSRTEATKTWNTSKNRYQRGSENIPATRGGRKACRNRRRQLGTPETTAYTPETTPWRTGDETHAATNPNLNN</sequence>
<evidence type="ECO:0000256" key="1">
    <source>
        <dbReference type="SAM" id="MobiDB-lite"/>
    </source>
</evidence>
<evidence type="ECO:0000313" key="3">
    <source>
        <dbReference type="Proteomes" id="UP000634136"/>
    </source>
</evidence>
<evidence type="ECO:0000313" key="2">
    <source>
        <dbReference type="EMBL" id="KAF7808125.1"/>
    </source>
</evidence>
<reference evidence="2" key="1">
    <citation type="submission" date="2020-09" db="EMBL/GenBank/DDBJ databases">
        <title>Genome-Enabled Discovery of Anthraquinone Biosynthesis in Senna tora.</title>
        <authorList>
            <person name="Kang S.-H."/>
            <person name="Pandey R.P."/>
            <person name="Lee C.-M."/>
            <person name="Sim J.-S."/>
            <person name="Jeong J.-T."/>
            <person name="Choi B.-S."/>
            <person name="Jung M."/>
            <person name="Ginzburg D."/>
            <person name="Zhao K."/>
            <person name="Won S.Y."/>
            <person name="Oh T.-J."/>
            <person name="Yu Y."/>
            <person name="Kim N.-H."/>
            <person name="Lee O.R."/>
            <person name="Lee T.-H."/>
            <person name="Bashyal P."/>
            <person name="Kim T.-S."/>
            <person name="Lee W.-H."/>
            <person name="Kawkins C."/>
            <person name="Kim C.-K."/>
            <person name="Kim J.S."/>
            <person name="Ahn B.O."/>
            <person name="Rhee S.Y."/>
            <person name="Sohng J.K."/>
        </authorList>
    </citation>
    <scope>NUCLEOTIDE SEQUENCE</scope>
    <source>
        <tissue evidence="2">Leaf</tissue>
    </source>
</reference>
<dbReference type="Proteomes" id="UP000634136">
    <property type="component" value="Unassembled WGS sequence"/>
</dbReference>
<name>A0A834SSH4_9FABA</name>
<feature type="compositionally biased region" description="Low complexity" evidence="1">
    <location>
        <begin position="80"/>
        <end position="92"/>
    </location>
</feature>
<feature type="region of interest" description="Disordered" evidence="1">
    <location>
        <begin position="56"/>
        <end position="109"/>
    </location>
</feature>
<dbReference type="EMBL" id="JAAIUW010000012">
    <property type="protein sequence ID" value="KAF7808125.1"/>
    <property type="molecule type" value="Genomic_DNA"/>
</dbReference>